<gene>
    <name evidence="2" type="ORF">Cvel_13936</name>
</gene>
<organism evidence="2">
    <name type="scientific">Chromera velia CCMP2878</name>
    <dbReference type="NCBI Taxonomy" id="1169474"/>
    <lineage>
        <taxon>Eukaryota</taxon>
        <taxon>Sar</taxon>
        <taxon>Alveolata</taxon>
        <taxon>Colpodellida</taxon>
        <taxon>Chromeraceae</taxon>
        <taxon>Chromera</taxon>
    </lineage>
</organism>
<evidence type="ECO:0000256" key="1">
    <source>
        <dbReference type="SAM" id="MobiDB-lite"/>
    </source>
</evidence>
<dbReference type="SMART" id="SM00855">
    <property type="entry name" value="PGAM"/>
    <property type="match status" value="1"/>
</dbReference>
<dbReference type="VEuPathDB" id="CryptoDB:Cvel_13936"/>
<feature type="compositionally biased region" description="Basic and acidic residues" evidence="1">
    <location>
        <begin position="12"/>
        <end position="26"/>
    </location>
</feature>
<name>A0A0G4IFJ9_9ALVE</name>
<evidence type="ECO:0000313" key="2">
    <source>
        <dbReference type="EMBL" id="CEM55918.1"/>
    </source>
</evidence>
<reference evidence="2" key="1">
    <citation type="submission" date="2014-11" db="EMBL/GenBank/DDBJ databases">
        <authorList>
            <person name="Otto D Thomas"/>
            <person name="Naeem Raeece"/>
        </authorList>
    </citation>
    <scope>NUCLEOTIDE SEQUENCE</scope>
</reference>
<dbReference type="AlphaFoldDB" id="A0A0G4IFJ9"/>
<dbReference type="InterPro" id="IPR051710">
    <property type="entry name" value="Phosphatase_SH3-domain"/>
</dbReference>
<protein>
    <submittedName>
        <fullName evidence="2">Uncharacterized protein</fullName>
    </submittedName>
</protein>
<feature type="compositionally biased region" description="Basic and acidic residues" evidence="1">
    <location>
        <begin position="112"/>
        <end position="134"/>
    </location>
</feature>
<dbReference type="PANTHER" id="PTHR16469">
    <property type="entry name" value="UBIQUITIN-ASSOCIATED AND SH3 DOMAIN-CONTAINING BA-RELATED"/>
    <property type="match status" value="1"/>
</dbReference>
<dbReference type="Pfam" id="PF00300">
    <property type="entry name" value="His_Phos_1"/>
    <property type="match status" value="2"/>
</dbReference>
<dbReference type="Gene3D" id="3.40.50.1240">
    <property type="entry name" value="Phosphoglycerate mutase-like"/>
    <property type="match status" value="1"/>
</dbReference>
<dbReference type="SUPFAM" id="SSF53254">
    <property type="entry name" value="Phosphoglycerate mutase-like"/>
    <property type="match status" value="1"/>
</dbReference>
<feature type="region of interest" description="Disordered" evidence="1">
    <location>
        <begin position="112"/>
        <end position="194"/>
    </location>
</feature>
<dbReference type="PANTHER" id="PTHR16469:SF27">
    <property type="entry name" value="UBIQUITIN-ASSOCIATED AND SH3 DOMAIN-CONTAINING BA-RELATED"/>
    <property type="match status" value="1"/>
</dbReference>
<dbReference type="CDD" id="cd07067">
    <property type="entry name" value="HP_PGM_like"/>
    <property type="match status" value="1"/>
</dbReference>
<feature type="compositionally biased region" description="Polar residues" evidence="1">
    <location>
        <begin position="135"/>
        <end position="157"/>
    </location>
</feature>
<dbReference type="InterPro" id="IPR013078">
    <property type="entry name" value="His_Pase_superF_clade-1"/>
</dbReference>
<feature type="region of interest" description="Disordered" evidence="1">
    <location>
        <begin position="1"/>
        <end position="26"/>
    </location>
</feature>
<sequence>MEKSLRQGKAQGAEEKEKRKGNDEERNSLLAPLTKIFYIARHGERIDHVDPAWRYTEGNSIEDAYLSERGFRQARDLGKYLSNEGITHVYSSPFLRCVQTAQTAAMFINQRAREGETTGMERPKDGRIHDKRGFDTTSSASSYRNPRLSSGIRQSTLGTGGRKEMRPDLMPPSFARPLPSSHPDSGDQEKRNRKRPVLVRLEPCLSEWLNRSWFPREDPFRFLLSPTDLASSQGYSLVDTDYQPLGGRAPVFVERAEDLRERARQVVRQLSGVHRPGDRVLLVSHGAFIEALYLAFTQRRLAGGVGYCSIVRIEMRFVEVVPPRRSLKEIVFEHFGGMAARSADISKGDVKGQWLRHDHDERDGAGAGEDEDREANGGGRGEGDGGDLLMRRLQMVHLEDRGWIRGRWVADCPAAAADDSFLSEAELSSRERYR</sequence>
<feature type="region of interest" description="Disordered" evidence="1">
    <location>
        <begin position="358"/>
        <end position="386"/>
    </location>
</feature>
<dbReference type="EMBL" id="CDMZ01005923">
    <property type="protein sequence ID" value="CEM55918.1"/>
    <property type="molecule type" value="Genomic_DNA"/>
</dbReference>
<proteinExistence type="predicted"/>
<dbReference type="InterPro" id="IPR029033">
    <property type="entry name" value="His_PPase_superfam"/>
</dbReference>
<accession>A0A0G4IFJ9</accession>